<dbReference type="RefSeq" id="XP_003027229.1">
    <property type="nucleotide sequence ID" value="XM_003027183.1"/>
</dbReference>
<dbReference type="PROSITE" id="PS51767">
    <property type="entry name" value="PEPTIDASE_A1"/>
    <property type="match status" value="1"/>
</dbReference>
<reference evidence="4 5" key="1">
    <citation type="journal article" date="2010" name="Nat. Biotechnol.">
        <title>Genome sequence of the model mushroom Schizophyllum commune.</title>
        <authorList>
            <person name="Ohm R.A."/>
            <person name="de Jong J.F."/>
            <person name="Lugones L.G."/>
            <person name="Aerts A."/>
            <person name="Kothe E."/>
            <person name="Stajich J.E."/>
            <person name="de Vries R.P."/>
            <person name="Record E."/>
            <person name="Levasseur A."/>
            <person name="Baker S.E."/>
            <person name="Bartholomew K.A."/>
            <person name="Coutinho P.M."/>
            <person name="Erdmann S."/>
            <person name="Fowler T.J."/>
            <person name="Gathman A.C."/>
            <person name="Lombard V."/>
            <person name="Henrissat B."/>
            <person name="Knabe N."/>
            <person name="Kuees U."/>
            <person name="Lilly W.W."/>
            <person name="Lindquist E."/>
            <person name="Lucas S."/>
            <person name="Magnuson J.K."/>
            <person name="Piumi F."/>
            <person name="Raudaskoski M."/>
            <person name="Salamov A."/>
            <person name="Schmutz J."/>
            <person name="Schwarze F.W.M.R."/>
            <person name="vanKuyk P.A."/>
            <person name="Horton J.S."/>
            <person name="Grigoriev I.V."/>
            <person name="Woesten H.A.B."/>
        </authorList>
    </citation>
    <scope>NUCLEOTIDE SEQUENCE [LARGE SCALE GENOMIC DNA]</scope>
    <source>
        <strain evidence="5">H4-8 / FGSC 9210</strain>
    </source>
</reference>
<dbReference type="PANTHER" id="PTHR47966:SF51">
    <property type="entry name" value="BETA-SITE APP-CLEAVING ENZYME, ISOFORM A-RELATED"/>
    <property type="match status" value="1"/>
</dbReference>
<dbReference type="EMBL" id="GL377313">
    <property type="protein sequence ID" value="EFI92326.1"/>
    <property type="molecule type" value="Genomic_DNA"/>
</dbReference>
<dbReference type="CDD" id="cd05471">
    <property type="entry name" value="pepsin_like"/>
    <property type="match status" value="1"/>
</dbReference>
<name>D8QJ28_SCHCM</name>
<dbReference type="GeneID" id="9593542"/>
<dbReference type="SUPFAM" id="SSF50630">
    <property type="entry name" value="Acid proteases"/>
    <property type="match status" value="1"/>
</dbReference>
<dbReference type="HOGENOM" id="CLU_021426_0_0_1"/>
<dbReference type="InterPro" id="IPR034164">
    <property type="entry name" value="Pepsin-like_dom"/>
</dbReference>
<dbReference type="OrthoDB" id="3089at2759"/>
<evidence type="ECO:0000313" key="5">
    <source>
        <dbReference type="Proteomes" id="UP000007431"/>
    </source>
</evidence>
<evidence type="ECO:0000313" key="4">
    <source>
        <dbReference type="EMBL" id="EFI92326.1"/>
    </source>
</evidence>
<dbReference type="GO" id="GO:0006508">
    <property type="term" value="P:proteolysis"/>
    <property type="evidence" value="ECO:0007669"/>
    <property type="project" value="InterPro"/>
</dbReference>
<keyword evidence="5" id="KW-1185">Reference proteome</keyword>
<dbReference type="VEuPathDB" id="FungiDB:SCHCODRAFT_02642549"/>
<feature type="domain" description="Peptidase A1" evidence="3">
    <location>
        <begin position="74"/>
        <end position="445"/>
    </location>
</feature>
<sequence>MRANLFIWLSLSFYALAFPLYDAQGFGRRSLTPGEGRTKGGIHLPLVNSGEPKLRRRGGGTGAIGLGDYYDVTYNVLLNIGGQDMPLVLDTGSADLWVISDRCTDCRTTGAQYPQDTFTSPEGLSISLQYGDSTSGTRADGLIGTDKVSVAGLQLDDQYFAAINSTNTSVIVTDSSGIFGLGFPINSAIWRTVFVNAANSGTQKRQSSALTDSVITSYDEQGPFVARLVANDMLQDSMFAVTLQRDTVDPGGSVGMLSLGELPSGVSNDSLTWLPLRTYAPEQGGLSPPSNSPDEAYPFTWEVFLDAVYLDGEMLPNSSLPKGGIEPSALLDTGNSLLRGPSDVLQAISDKLGGGTFPCSEPHTLEFEFGGKRFPVDPRDFAVQAYEGDIDNCTATLAATDTPELGDGYLYSWSLGIPFLKSVLSAYHFGDLAYPSRDAPRVGLLSTVPDDASDLYKAAYAAASSSGSFYSTTETAPTGTMSAYATNENGVALASSTASATGSTGDGGDDNAALGVSVNLAAVAAAALVAGGVLVW</sequence>
<evidence type="ECO:0000259" key="3">
    <source>
        <dbReference type="PROSITE" id="PS51767"/>
    </source>
</evidence>
<feature type="chain" id="PRO_5003120952" description="Peptidase A1 domain-containing protein" evidence="2">
    <location>
        <begin position="18"/>
        <end position="536"/>
    </location>
</feature>
<dbReference type="InParanoid" id="D8QJ28"/>
<dbReference type="Pfam" id="PF00026">
    <property type="entry name" value="Asp"/>
    <property type="match status" value="1"/>
</dbReference>
<evidence type="ECO:0000256" key="2">
    <source>
        <dbReference type="SAM" id="SignalP"/>
    </source>
</evidence>
<evidence type="ECO:0000256" key="1">
    <source>
        <dbReference type="ARBA" id="ARBA00007447"/>
    </source>
</evidence>
<dbReference type="InterPro" id="IPR021109">
    <property type="entry name" value="Peptidase_aspartic_dom_sf"/>
</dbReference>
<accession>D8QJ28</accession>
<dbReference type="KEGG" id="scm:SCHCO_02642549"/>
<dbReference type="InterPro" id="IPR001461">
    <property type="entry name" value="Aspartic_peptidase_A1"/>
</dbReference>
<dbReference type="PANTHER" id="PTHR47966">
    <property type="entry name" value="BETA-SITE APP-CLEAVING ENZYME, ISOFORM A-RELATED"/>
    <property type="match status" value="1"/>
</dbReference>
<dbReference type="Gene3D" id="2.40.70.10">
    <property type="entry name" value="Acid Proteases"/>
    <property type="match status" value="2"/>
</dbReference>
<protein>
    <recommendedName>
        <fullName evidence="3">Peptidase A1 domain-containing protein</fullName>
    </recommendedName>
</protein>
<dbReference type="eggNOG" id="KOG1339">
    <property type="taxonomic scope" value="Eukaryota"/>
</dbReference>
<dbReference type="Proteomes" id="UP000007431">
    <property type="component" value="Unassembled WGS sequence"/>
</dbReference>
<comment type="similarity">
    <text evidence="1">Belongs to the peptidase A1 family.</text>
</comment>
<proteinExistence type="inferred from homology"/>
<gene>
    <name evidence="4" type="ORF">SCHCODRAFT_79365</name>
</gene>
<keyword evidence="2" id="KW-0732">Signal</keyword>
<dbReference type="GO" id="GO:0004190">
    <property type="term" value="F:aspartic-type endopeptidase activity"/>
    <property type="evidence" value="ECO:0007669"/>
    <property type="project" value="InterPro"/>
</dbReference>
<dbReference type="AlphaFoldDB" id="D8QJ28"/>
<dbReference type="OMA" id="WVPVRGY"/>
<dbReference type="InterPro" id="IPR033121">
    <property type="entry name" value="PEPTIDASE_A1"/>
</dbReference>
<dbReference type="PRINTS" id="PR00792">
    <property type="entry name" value="PEPSIN"/>
</dbReference>
<organism evidence="5">
    <name type="scientific">Schizophyllum commune (strain H4-8 / FGSC 9210)</name>
    <name type="common">Split gill fungus</name>
    <dbReference type="NCBI Taxonomy" id="578458"/>
    <lineage>
        <taxon>Eukaryota</taxon>
        <taxon>Fungi</taxon>
        <taxon>Dikarya</taxon>
        <taxon>Basidiomycota</taxon>
        <taxon>Agaricomycotina</taxon>
        <taxon>Agaricomycetes</taxon>
        <taxon>Agaricomycetidae</taxon>
        <taxon>Agaricales</taxon>
        <taxon>Schizophyllaceae</taxon>
        <taxon>Schizophyllum</taxon>
    </lineage>
</organism>
<feature type="signal peptide" evidence="2">
    <location>
        <begin position="1"/>
        <end position="17"/>
    </location>
</feature>